<dbReference type="EMBL" id="CP097506">
    <property type="protein sequence ID" value="URD98298.1"/>
    <property type="molecule type" value="Genomic_DNA"/>
</dbReference>
<dbReference type="Proteomes" id="UP001055439">
    <property type="component" value="Chromosome 4"/>
</dbReference>
<accession>A0A9E7FQS0</accession>
<evidence type="ECO:0000313" key="1">
    <source>
        <dbReference type="EMBL" id="URD98298.1"/>
    </source>
</evidence>
<proteinExistence type="predicted"/>
<reference evidence="1" key="1">
    <citation type="submission" date="2022-05" db="EMBL/GenBank/DDBJ databases">
        <title>The Musa troglodytarum L. genome provides insights into the mechanism of non-climacteric behaviour and enrichment of carotenoids.</title>
        <authorList>
            <person name="Wang J."/>
        </authorList>
    </citation>
    <scope>NUCLEOTIDE SEQUENCE</scope>
    <source>
        <tissue evidence="1">Leaf</tissue>
    </source>
</reference>
<protein>
    <submittedName>
        <fullName evidence="1">Uncharacterized protein</fullName>
    </submittedName>
</protein>
<organism evidence="1 2">
    <name type="scientific">Musa troglodytarum</name>
    <name type="common">fe'i banana</name>
    <dbReference type="NCBI Taxonomy" id="320322"/>
    <lineage>
        <taxon>Eukaryota</taxon>
        <taxon>Viridiplantae</taxon>
        <taxon>Streptophyta</taxon>
        <taxon>Embryophyta</taxon>
        <taxon>Tracheophyta</taxon>
        <taxon>Spermatophyta</taxon>
        <taxon>Magnoliopsida</taxon>
        <taxon>Liliopsida</taxon>
        <taxon>Zingiberales</taxon>
        <taxon>Musaceae</taxon>
        <taxon>Musa</taxon>
    </lineage>
</organism>
<dbReference type="AlphaFoldDB" id="A0A9E7FQS0"/>
<evidence type="ECO:0000313" key="2">
    <source>
        <dbReference type="Proteomes" id="UP001055439"/>
    </source>
</evidence>
<sequence>MLKIVDVAFASPPMNTAKGGGTKKLDDETLICIEHLYFASGPKGFEKISGRLTFAVIRIGAARLRQNQLSP</sequence>
<gene>
    <name evidence="1" type="ORF">MUK42_29752</name>
</gene>
<keyword evidence="2" id="KW-1185">Reference proteome</keyword>
<name>A0A9E7FQS0_9LILI</name>